<gene>
    <name evidence="2" type="ORF">BJ322DRAFT_1029606</name>
</gene>
<accession>A0A9P6LCH2</accession>
<evidence type="ECO:0000256" key="1">
    <source>
        <dbReference type="SAM" id="MobiDB-lite"/>
    </source>
</evidence>
<dbReference type="EMBL" id="WIUZ02000001">
    <property type="protein sequence ID" value="KAF9792496.1"/>
    <property type="molecule type" value="Genomic_DNA"/>
</dbReference>
<reference evidence="2" key="1">
    <citation type="journal article" date="2020" name="Nat. Commun.">
        <title>Large-scale genome sequencing of mycorrhizal fungi provides insights into the early evolution of symbiotic traits.</title>
        <authorList>
            <person name="Miyauchi S."/>
            <person name="Kiss E."/>
            <person name="Kuo A."/>
            <person name="Drula E."/>
            <person name="Kohler A."/>
            <person name="Sanchez-Garcia M."/>
            <person name="Morin E."/>
            <person name="Andreopoulos B."/>
            <person name="Barry K.W."/>
            <person name="Bonito G."/>
            <person name="Buee M."/>
            <person name="Carver A."/>
            <person name="Chen C."/>
            <person name="Cichocki N."/>
            <person name="Clum A."/>
            <person name="Culley D."/>
            <person name="Crous P.W."/>
            <person name="Fauchery L."/>
            <person name="Girlanda M."/>
            <person name="Hayes R.D."/>
            <person name="Keri Z."/>
            <person name="LaButti K."/>
            <person name="Lipzen A."/>
            <person name="Lombard V."/>
            <person name="Magnuson J."/>
            <person name="Maillard F."/>
            <person name="Murat C."/>
            <person name="Nolan M."/>
            <person name="Ohm R.A."/>
            <person name="Pangilinan J."/>
            <person name="Pereira M.F."/>
            <person name="Perotto S."/>
            <person name="Peter M."/>
            <person name="Pfister S."/>
            <person name="Riley R."/>
            <person name="Sitrit Y."/>
            <person name="Stielow J.B."/>
            <person name="Szollosi G."/>
            <person name="Zifcakova L."/>
            <person name="Stursova M."/>
            <person name="Spatafora J.W."/>
            <person name="Tedersoo L."/>
            <person name="Vaario L.M."/>
            <person name="Yamada A."/>
            <person name="Yan M."/>
            <person name="Wang P."/>
            <person name="Xu J."/>
            <person name="Bruns T."/>
            <person name="Baldrian P."/>
            <person name="Vilgalys R."/>
            <person name="Dunand C."/>
            <person name="Henrissat B."/>
            <person name="Grigoriev I.V."/>
            <person name="Hibbett D."/>
            <person name="Nagy L.G."/>
            <person name="Martin F.M."/>
        </authorList>
    </citation>
    <scope>NUCLEOTIDE SEQUENCE</scope>
    <source>
        <strain evidence="2">UH-Tt-Lm1</strain>
    </source>
</reference>
<name>A0A9P6LCH2_9AGAM</name>
<dbReference type="Proteomes" id="UP000736335">
    <property type="component" value="Unassembled WGS sequence"/>
</dbReference>
<dbReference type="OrthoDB" id="10471143at2759"/>
<proteinExistence type="predicted"/>
<comment type="caution">
    <text evidence="2">The sequence shown here is derived from an EMBL/GenBank/DDBJ whole genome shotgun (WGS) entry which is preliminary data.</text>
</comment>
<keyword evidence="3" id="KW-1185">Reference proteome</keyword>
<evidence type="ECO:0000313" key="3">
    <source>
        <dbReference type="Proteomes" id="UP000736335"/>
    </source>
</evidence>
<reference evidence="2" key="2">
    <citation type="submission" date="2020-11" db="EMBL/GenBank/DDBJ databases">
        <authorList>
            <consortium name="DOE Joint Genome Institute"/>
            <person name="Kuo A."/>
            <person name="Miyauchi S."/>
            <person name="Kiss E."/>
            <person name="Drula E."/>
            <person name="Kohler A."/>
            <person name="Sanchez-Garcia M."/>
            <person name="Andreopoulos B."/>
            <person name="Barry K.W."/>
            <person name="Bonito G."/>
            <person name="Buee M."/>
            <person name="Carver A."/>
            <person name="Chen C."/>
            <person name="Cichocki N."/>
            <person name="Clum A."/>
            <person name="Culley D."/>
            <person name="Crous P.W."/>
            <person name="Fauchery L."/>
            <person name="Girlanda M."/>
            <person name="Hayes R."/>
            <person name="Keri Z."/>
            <person name="Labutti K."/>
            <person name="Lipzen A."/>
            <person name="Lombard V."/>
            <person name="Magnuson J."/>
            <person name="Maillard F."/>
            <person name="Morin E."/>
            <person name="Murat C."/>
            <person name="Nolan M."/>
            <person name="Ohm R."/>
            <person name="Pangilinan J."/>
            <person name="Pereira M."/>
            <person name="Perotto S."/>
            <person name="Peter M."/>
            <person name="Riley R."/>
            <person name="Sitrit Y."/>
            <person name="Stielow B."/>
            <person name="Szollosi G."/>
            <person name="Zifcakova L."/>
            <person name="Stursova M."/>
            <person name="Spatafora J.W."/>
            <person name="Tedersoo L."/>
            <person name="Vaario L.-M."/>
            <person name="Yamada A."/>
            <person name="Yan M."/>
            <person name="Wang P."/>
            <person name="Xu J."/>
            <person name="Bruns T."/>
            <person name="Baldrian P."/>
            <person name="Vilgalys R."/>
            <person name="Henrissat B."/>
            <person name="Grigoriev I.V."/>
            <person name="Hibbett D."/>
            <person name="Nagy L.G."/>
            <person name="Martin F.M."/>
        </authorList>
    </citation>
    <scope>NUCLEOTIDE SEQUENCE</scope>
    <source>
        <strain evidence="2">UH-Tt-Lm1</strain>
    </source>
</reference>
<sequence length="333" mass="37078">MRGDGSRPIDLGTSQVTNMDYSVMSVPRPDADGSGSSLSSGFVSPPVAVRPITIGTSDGRAHRGETSPSSHVNFETERTRSRIKAREWAGSISATTHSIPKMELHTAVVPSLMNDMEEQWPSSSPVSTPKAPPLDQQPVIREDLQQDERLIAKCLTDPRISFREAAAVKDRKSFELVRSTHPRELSQLQDHAVPVKTGDDRKQPKQQALFQELYHMLEPQVHPDSDTLRSVEVRRDEKLGEGIIRRGCVIGEGSNSDASRGPEGSEQTLHMDIVLAQRVLRDSMQEDEEWLRQPCMLTGSECGDEVEDVSPNWQECGLDRKHSTRSVFDWGYA</sequence>
<evidence type="ECO:0000313" key="2">
    <source>
        <dbReference type="EMBL" id="KAF9792496.1"/>
    </source>
</evidence>
<protein>
    <submittedName>
        <fullName evidence="2">Uncharacterized protein</fullName>
    </submittedName>
</protein>
<dbReference type="AlphaFoldDB" id="A0A9P6LCH2"/>
<organism evidence="2 3">
    <name type="scientific">Thelephora terrestris</name>
    <dbReference type="NCBI Taxonomy" id="56493"/>
    <lineage>
        <taxon>Eukaryota</taxon>
        <taxon>Fungi</taxon>
        <taxon>Dikarya</taxon>
        <taxon>Basidiomycota</taxon>
        <taxon>Agaricomycotina</taxon>
        <taxon>Agaricomycetes</taxon>
        <taxon>Thelephorales</taxon>
        <taxon>Thelephoraceae</taxon>
        <taxon>Thelephora</taxon>
    </lineage>
</organism>
<feature type="region of interest" description="Disordered" evidence="1">
    <location>
        <begin position="24"/>
        <end position="79"/>
    </location>
</feature>